<sequence length="65" mass="7591">MWIWLPGNHIEGWRSYFLLPEMTESDSELHSWFQSLSAIGVTFLYKWVMRSESSSNIGGVILKKL</sequence>
<name>A0A9D4R2V6_DREPO</name>
<dbReference type="EMBL" id="JAIWYP010000003">
    <property type="protein sequence ID" value="KAH3851280.1"/>
    <property type="molecule type" value="Genomic_DNA"/>
</dbReference>
<comment type="caution">
    <text evidence="1">The sequence shown here is derived from an EMBL/GenBank/DDBJ whole genome shotgun (WGS) entry which is preliminary data.</text>
</comment>
<dbReference type="AlphaFoldDB" id="A0A9D4R2V6"/>
<evidence type="ECO:0000313" key="2">
    <source>
        <dbReference type="Proteomes" id="UP000828390"/>
    </source>
</evidence>
<gene>
    <name evidence="1" type="ORF">DPMN_093760</name>
</gene>
<evidence type="ECO:0000313" key="1">
    <source>
        <dbReference type="EMBL" id="KAH3851280.1"/>
    </source>
</evidence>
<protein>
    <submittedName>
        <fullName evidence="1">Uncharacterized protein</fullName>
    </submittedName>
</protein>
<reference evidence="1" key="1">
    <citation type="journal article" date="2019" name="bioRxiv">
        <title>The Genome of the Zebra Mussel, Dreissena polymorpha: A Resource for Invasive Species Research.</title>
        <authorList>
            <person name="McCartney M.A."/>
            <person name="Auch B."/>
            <person name="Kono T."/>
            <person name="Mallez S."/>
            <person name="Zhang Y."/>
            <person name="Obille A."/>
            <person name="Becker A."/>
            <person name="Abrahante J.E."/>
            <person name="Garbe J."/>
            <person name="Badalamenti J.P."/>
            <person name="Herman A."/>
            <person name="Mangelson H."/>
            <person name="Liachko I."/>
            <person name="Sullivan S."/>
            <person name="Sone E.D."/>
            <person name="Koren S."/>
            <person name="Silverstein K.A.T."/>
            <person name="Beckman K.B."/>
            <person name="Gohl D.M."/>
        </authorList>
    </citation>
    <scope>NUCLEOTIDE SEQUENCE</scope>
    <source>
        <strain evidence="1">Duluth1</strain>
        <tissue evidence="1">Whole animal</tissue>
    </source>
</reference>
<accession>A0A9D4R2V6</accession>
<dbReference type="Proteomes" id="UP000828390">
    <property type="component" value="Unassembled WGS sequence"/>
</dbReference>
<keyword evidence="2" id="KW-1185">Reference proteome</keyword>
<reference evidence="1" key="2">
    <citation type="submission" date="2020-11" db="EMBL/GenBank/DDBJ databases">
        <authorList>
            <person name="McCartney M.A."/>
            <person name="Auch B."/>
            <person name="Kono T."/>
            <person name="Mallez S."/>
            <person name="Becker A."/>
            <person name="Gohl D.M."/>
            <person name="Silverstein K.A.T."/>
            <person name="Koren S."/>
            <person name="Bechman K.B."/>
            <person name="Herman A."/>
            <person name="Abrahante J.E."/>
            <person name="Garbe J."/>
        </authorList>
    </citation>
    <scope>NUCLEOTIDE SEQUENCE</scope>
    <source>
        <strain evidence="1">Duluth1</strain>
        <tissue evidence="1">Whole animal</tissue>
    </source>
</reference>
<organism evidence="1 2">
    <name type="scientific">Dreissena polymorpha</name>
    <name type="common">Zebra mussel</name>
    <name type="synonym">Mytilus polymorpha</name>
    <dbReference type="NCBI Taxonomy" id="45954"/>
    <lineage>
        <taxon>Eukaryota</taxon>
        <taxon>Metazoa</taxon>
        <taxon>Spiralia</taxon>
        <taxon>Lophotrochozoa</taxon>
        <taxon>Mollusca</taxon>
        <taxon>Bivalvia</taxon>
        <taxon>Autobranchia</taxon>
        <taxon>Heteroconchia</taxon>
        <taxon>Euheterodonta</taxon>
        <taxon>Imparidentia</taxon>
        <taxon>Neoheterodontei</taxon>
        <taxon>Myida</taxon>
        <taxon>Dreissenoidea</taxon>
        <taxon>Dreissenidae</taxon>
        <taxon>Dreissena</taxon>
    </lineage>
</organism>
<proteinExistence type="predicted"/>